<protein>
    <submittedName>
        <fullName evidence="1">DUF466 domain-containing protein</fullName>
    </submittedName>
</protein>
<sequence>MFNMFKKLWCFVRHVSGDDAYEQYLKHHAEFHQATVDAPPALSRKEFFKLWQDSKWKGINRCC</sequence>
<dbReference type="EMBL" id="DNAA01000024">
    <property type="protein sequence ID" value="HBA08285.1"/>
    <property type="molecule type" value="Genomic_DNA"/>
</dbReference>
<evidence type="ECO:0000313" key="2">
    <source>
        <dbReference type="Proteomes" id="UP000264313"/>
    </source>
</evidence>
<comment type="caution">
    <text evidence="1">The sequence shown here is derived from an EMBL/GenBank/DDBJ whole genome shotgun (WGS) entry which is preliminary data.</text>
</comment>
<organism evidence="1 2">
    <name type="scientific">Methylotenera mobilis</name>
    <dbReference type="NCBI Taxonomy" id="359408"/>
    <lineage>
        <taxon>Bacteria</taxon>
        <taxon>Pseudomonadati</taxon>
        <taxon>Pseudomonadota</taxon>
        <taxon>Betaproteobacteria</taxon>
        <taxon>Nitrosomonadales</taxon>
        <taxon>Methylophilaceae</taxon>
        <taxon>Methylotenera</taxon>
    </lineage>
</organism>
<name>A0A351R8B4_9PROT</name>
<evidence type="ECO:0000313" key="1">
    <source>
        <dbReference type="EMBL" id="HBA08285.1"/>
    </source>
</evidence>
<dbReference type="InterPro" id="IPR007423">
    <property type="entry name" value="Sel_put"/>
</dbReference>
<dbReference type="STRING" id="1132855.GCA_000384255_02489"/>
<dbReference type="Proteomes" id="UP000264313">
    <property type="component" value="Unassembled WGS sequence"/>
</dbReference>
<dbReference type="AlphaFoldDB" id="A0A351R8B4"/>
<dbReference type="Pfam" id="PF04328">
    <property type="entry name" value="Sel_put"/>
    <property type="match status" value="1"/>
</dbReference>
<gene>
    <name evidence="1" type="ORF">DCW48_00945</name>
</gene>
<proteinExistence type="predicted"/>
<reference evidence="1 2" key="1">
    <citation type="journal article" date="2018" name="Nat. Biotechnol.">
        <title>A standardized bacterial taxonomy based on genome phylogeny substantially revises the tree of life.</title>
        <authorList>
            <person name="Parks D.H."/>
            <person name="Chuvochina M."/>
            <person name="Waite D.W."/>
            <person name="Rinke C."/>
            <person name="Skarshewski A."/>
            <person name="Chaumeil P.A."/>
            <person name="Hugenholtz P."/>
        </authorList>
    </citation>
    <scope>NUCLEOTIDE SEQUENCE [LARGE SCALE GENOMIC DNA]</scope>
    <source>
        <strain evidence="1">UBA9958</strain>
    </source>
</reference>
<accession>A0A351R8B4</accession>